<keyword evidence="2" id="KW-1185">Reference proteome</keyword>
<dbReference type="AlphaFoldDB" id="A0A7X9WZ20"/>
<evidence type="ECO:0000313" key="2">
    <source>
        <dbReference type="Proteomes" id="UP000519023"/>
    </source>
</evidence>
<protein>
    <submittedName>
        <fullName evidence="1">Uncharacterized protein</fullName>
    </submittedName>
</protein>
<dbReference type="Proteomes" id="UP000519023">
    <property type="component" value="Unassembled WGS sequence"/>
</dbReference>
<evidence type="ECO:0000313" key="1">
    <source>
        <dbReference type="EMBL" id="NML12148.1"/>
    </source>
</evidence>
<dbReference type="RefSeq" id="WP_169574546.1">
    <property type="nucleotide sequence ID" value="NZ_JABBFV010000016.1"/>
</dbReference>
<reference evidence="1 2" key="1">
    <citation type="submission" date="2020-04" db="EMBL/GenBank/DDBJ databases">
        <title>Sphingobium sp. AR-3-1 isolated from Arctic soil.</title>
        <authorList>
            <person name="Dahal R.H."/>
            <person name="Chaudhary D.K."/>
        </authorList>
    </citation>
    <scope>NUCLEOTIDE SEQUENCE [LARGE SCALE GENOMIC DNA]</scope>
    <source>
        <strain evidence="1 2">AR-3-1</strain>
    </source>
</reference>
<organism evidence="1 2">
    <name type="scientific">Sphingobium psychrophilum</name>
    <dbReference type="NCBI Taxonomy" id="2728834"/>
    <lineage>
        <taxon>Bacteria</taxon>
        <taxon>Pseudomonadati</taxon>
        <taxon>Pseudomonadota</taxon>
        <taxon>Alphaproteobacteria</taxon>
        <taxon>Sphingomonadales</taxon>
        <taxon>Sphingomonadaceae</taxon>
        <taxon>Sphingobium</taxon>
    </lineage>
</organism>
<accession>A0A7X9WZ20</accession>
<name>A0A7X9WZ20_9SPHN</name>
<gene>
    <name evidence="1" type="ORF">HHL08_18690</name>
</gene>
<dbReference type="EMBL" id="JABBFV010000016">
    <property type="protein sequence ID" value="NML12148.1"/>
    <property type="molecule type" value="Genomic_DNA"/>
</dbReference>
<sequence length="48" mass="4885">MAATAAEMDILGIIGSFAGLVDCNLSKQVRSYKGAKTPALQKACGNVA</sequence>
<comment type="caution">
    <text evidence="1">The sequence shown here is derived from an EMBL/GenBank/DDBJ whole genome shotgun (WGS) entry which is preliminary data.</text>
</comment>
<proteinExistence type="predicted"/>